<dbReference type="EMBL" id="CP046173">
    <property type="protein sequence ID" value="QIS19211.1"/>
    <property type="molecule type" value="Genomic_DNA"/>
</dbReference>
<organism evidence="1 2">
    <name type="scientific">Nocardia terpenica</name>
    <dbReference type="NCBI Taxonomy" id="455432"/>
    <lineage>
        <taxon>Bacteria</taxon>
        <taxon>Bacillati</taxon>
        <taxon>Actinomycetota</taxon>
        <taxon>Actinomycetes</taxon>
        <taxon>Mycobacteriales</taxon>
        <taxon>Nocardiaceae</taxon>
        <taxon>Nocardia</taxon>
    </lineage>
</organism>
<gene>
    <name evidence="1" type="ORF">F6W96_13840</name>
</gene>
<evidence type="ECO:0000313" key="2">
    <source>
        <dbReference type="Proteomes" id="UP000500953"/>
    </source>
</evidence>
<reference evidence="1 2" key="1">
    <citation type="journal article" date="2019" name="ACS Chem. Biol.">
        <title>Identification and Mobilization of a Cryptic Antibiotic Biosynthesis Gene Locus from a Human-Pathogenic Nocardia Isolate.</title>
        <authorList>
            <person name="Herisse M."/>
            <person name="Ishida K."/>
            <person name="Porter J.L."/>
            <person name="Howden B."/>
            <person name="Hertweck C."/>
            <person name="Stinear T.P."/>
            <person name="Pidot S.J."/>
        </authorList>
    </citation>
    <scope>NUCLEOTIDE SEQUENCE [LARGE SCALE GENOMIC DNA]</scope>
    <source>
        <strain evidence="1 2">AUSMDU00012715</strain>
    </source>
</reference>
<dbReference type="AlphaFoldDB" id="A0A6G9Z1E9"/>
<sequence length="83" mass="9272">MIAMSWMDLRVHSYDGIEAEYVAAHGTEYGSWIPAYITVELGKDHAAMMGLSIEDARVLLERLTRILMLHDSVEHLAAEKAVA</sequence>
<proteinExistence type="predicted"/>
<dbReference type="Proteomes" id="UP000500953">
    <property type="component" value="Chromosome"/>
</dbReference>
<protein>
    <submittedName>
        <fullName evidence="1">Uncharacterized protein</fullName>
    </submittedName>
</protein>
<accession>A0A6G9Z1E9</accession>
<evidence type="ECO:0000313" key="1">
    <source>
        <dbReference type="EMBL" id="QIS19211.1"/>
    </source>
</evidence>
<name>A0A6G9Z1E9_9NOCA</name>